<evidence type="ECO:0000313" key="2">
    <source>
        <dbReference type="Proteomes" id="UP001303473"/>
    </source>
</evidence>
<evidence type="ECO:0000313" key="1">
    <source>
        <dbReference type="EMBL" id="KAK3937765.1"/>
    </source>
</evidence>
<dbReference type="AlphaFoldDB" id="A0AAN6N238"/>
<gene>
    <name evidence="1" type="ORF">QBC46DRAFT_442751</name>
</gene>
<proteinExistence type="predicted"/>
<dbReference type="InterPro" id="IPR029058">
    <property type="entry name" value="AB_hydrolase_fold"/>
</dbReference>
<name>A0AAN6N238_9PEZI</name>
<dbReference type="Proteomes" id="UP001303473">
    <property type="component" value="Unassembled WGS sequence"/>
</dbReference>
<keyword evidence="2" id="KW-1185">Reference proteome</keyword>
<reference evidence="2" key="1">
    <citation type="journal article" date="2023" name="Mol. Phylogenet. Evol.">
        <title>Genome-scale phylogeny and comparative genomics of the fungal order Sordariales.</title>
        <authorList>
            <person name="Hensen N."/>
            <person name="Bonometti L."/>
            <person name="Westerberg I."/>
            <person name="Brannstrom I.O."/>
            <person name="Guillou S."/>
            <person name="Cros-Aarteil S."/>
            <person name="Calhoun S."/>
            <person name="Haridas S."/>
            <person name="Kuo A."/>
            <person name="Mondo S."/>
            <person name="Pangilinan J."/>
            <person name="Riley R."/>
            <person name="LaButti K."/>
            <person name="Andreopoulos B."/>
            <person name="Lipzen A."/>
            <person name="Chen C."/>
            <person name="Yan M."/>
            <person name="Daum C."/>
            <person name="Ng V."/>
            <person name="Clum A."/>
            <person name="Steindorff A."/>
            <person name="Ohm R.A."/>
            <person name="Martin F."/>
            <person name="Silar P."/>
            <person name="Natvig D.O."/>
            <person name="Lalanne C."/>
            <person name="Gautier V."/>
            <person name="Ament-Velasquez S.L."/>
            <person name="Kruys A."/>
            <person name="Hutchinson M.I."/>
            <person name="Powell A.J."/>
            <person name="Barry K."/>
            <person name="Miller A.N."/>
            <person name="Grigoriev I.V."/>
            <person name="Debuchy R."/>
            <person name="Gladieux P."/>
            <person name="Hiltunen Thoren M."/>
            <person name="Johannesson H."/>
        </authorList>
    </citation>
    <scope>NUCLEOTIDE SEQUENCE [LARGE SCALE GENOMIC DNA]</scope>
    <source>
        <strain evidence="2">CBS 340.73</strain>
    </source>
</reference>
<protein>
    <submittedName>
        <fullName evidence="1">Uncharacterized protein</fullName>
    </submittedName>
</protein>
<dbReference type="SUPFAM" id="SSF53474">
    <property type="entry name" value="alpha/beta-Hydrolases"/>
    <property type="match status" value="1"/>
</dbReference>
<accession>A0AAN6N238</accession>
<sequence>MLDCNAVERDLVAPFALARGSLAKHGRLPLVLISLGPQTRRGQEKEHWLGRASSGSDITIPKTYVICELDQIFPVPLQEMLVKSTPGLKEARIHASHGPFMSQPQPLTELIVKIVARE</sequence>
<comment type="caution">
    <text evidence="1">The sequence shown here is derived from an EMBL/GenBank/DDBJ whole genome shotgun (WGS) entry which is preliminary data.</text>
</comment>
<organism evidence="1 2">
    <name type="scientific">Diplogelasinospora grovesii</name>
    <dbReference type="NCBI Taxonomy" id="303347"/>
    <lineage>
        <taxon>Eukaryota</taxon>
        <taxon>Fungi</taxon>
        <taxon>Dikarya</taxon>
        <taxon>Ascomycota</taxon>
        <taxon>Pezizomycotina</taxon>
        <taxon>Sordariomycetes</taxon>
        <taxon>Sordariomycetidae</taxon>
        <taxon>Sordariales</taxon>
        <taxon>Diplogelasinosporaceae</taxon>
        <taxon>Diplogelasinospora</taxon>
    </lineage>
</organism>
<dbReference type="Gene3D" id="3.40.50.1820">
    <property type="entry name" value="alpha/beta hydrolase"/>
    <property type="match status" value="1"/>
</dbReference>
<dbReference type="EMBL" id="MU853846">
    <property type="protein sequence ID" value="KAK3937765.1"/>
    <property type="molecule type" value="Genomic_DNA"/>
</dbReference>